<gene>
    <name evidence="5" type="ORF">METZ01_LOCUS339699</name>
</gene>
<dbReference type="GO" id="GO:0030313">
    <property type="term" value="C:cell envelope"/>
    <property type="evidence" value="ECO:0007669"/>
    <property type="project" value="UniProtKB-SubCell"/>
</dbReference>
<organism evidence="5">
    <name type="scientific">marine metagenome</name>
    <dbReference type="NCBI Taxonomy" id="408172"/>
    <lineage>
        <taxon>unclassified sequences</taxon>
        <taxon>metagenomes</taxon>
        <taxon>ecological metagenomes</taxon>
    </lineage>
</organism>
<evidence type="ECO:0000256" key="3">
    <source>
        <dbReference type="ARBA" id="ARBA00023008"/>
    </source>
</evidence>
<dbReference type="GO" id="GO:0016020">
    <property type="term" value="C:membrane"/>
    <property type="evidence" value="ECO:0007669"/>
    <property type="project" value="InterPro"/>
</dbReference>
<dbReference type="InterPro" id="IPR002429">
    <property type="entry name" value="CcO_II-like_C"/>
</dbReference>
<comment type="subcellular location">
    <subcellularLocation>
        <location evidence="1">Cell envelope</location>
    </subcellularLocation>
</comment>
<dbReference type="Gene3D" id="2.60.40.420">
    <property type="entry name" value="Cupredoxins - blue copper proteins"/>
    <property type="match status" value="1"/>
</dbReference>
<feature type="non-terminal residue" evidence="5">
    <location>
        <position position="219"/>
    </location>
</feature>
<dbReference type="AlphaFoldDB" id="A0A382QPJ6"/>
<sequence>MSWGAAPRLVGWCVAVILVFGGVARWSGPAWARELEGGQEQEPRVIKVTTSQFVFDPSEIEISLGESVRLLVRSADVEHGIAIPGLGIAETIPPGGEPIAIDFVARESGVHQIMCSVFCGTGHGRMRGSLTVLADGVSGAQPAPGPDDISDLEVDPLEPDFNLIALPTTLRLPYRKLSFRLTHRFTRPLDGCEGDCRPGAAGAYGNLLEDLFGLDSPAQ</sequence>
<evidence type="ECO:0000256" key="1">
    <source>
        <dbReference type="ARBA" id="ARBA00004196"/>
    </source>
</evidence>
<dbReference type="SUPFAM" id="SSF49503">
    <property type="entry name" value="Cupredoxins"/>
    <property type="match status" value="1"/>
</dbReference>
<proteinExistence type="predicted"/>
<name>A0A382QPJ6_9ZZZZ</name>
<evidence type="ECO:0000259" key="4">
    <source>
        <dbReference type="PROSITE" id="PS50857"/>
    </source>
</evidence>
<dbReference type="GO" id="GO:0005507">
    <property type="term" value="F:copper ion binding"/>
    <property type="evidence" value="ECO:0007669"/>
    <property type="project" value="InterPro"/>
</dbReference>
<dbReference type="EMBL" id="UINC01115655">
    <property type="protein sequence ID" value="SVC86845.1"/>
    <property type="molecule type" value="Genomic_DNA"/>
</dbReference>
<dbReference type="PROSITE" id="PS50857">
    <property type="entry name" value="COX2_CUA"/>
    <property type="match status" value="1"/>
</dbReference>
<keyword evidence="3" id="KW-0186">Copper</keyword>
<reference evidence="5" key="1">
    <citation type="submission" date="2018-05" db="EMBL/GenBank/DDBJ databases">
        <authorList>
            <person name="Lanie J.A."/>
            <person name="Ng W.-L."/>
            <person name="Kazmierczak K.M."/>
            <person name="Andrzejewski T.M."/>
            <person name="Davidsen T.M."/>
            <person name="Wayne K.J."/>
            <person name="Tettelin H."/>
            <person name="Glass J.I."/>
            <person name="Rusch D."/>
            <person name="Podicherti R."/>
            <person name="Tsui H.-C.T."/>
            <person name="Winkler M.E."/>
        </authorList>
    </citation>
    <scope>NUCLEOTIDE SEQUENCE</scope>
</reference>
<dbReference type="InterPro" id="IPR051403">
    <property type="entry name" value="NosZ/Cyto_c_oxidase_sub2"/>
</dbReference>
<dbReference type="PROSITE" id="PS00078">
    <property type="entry name" value="COX2"/>
    <property type="match status" value="1"/>
</dbReference>
<protein>
    <recommendedName>
        <fullName evidence="4">Cytochrome oxidase subunit II copper A binding domain-containing protein</fullName>
    </recommendedName>
</protein>
<keyword evidence="2" id="KW-0479">Metal-binding</keyword>
<dbReference type="GO" id="GO:0004129">
    <property type="term" value="F:cytochrome-c oxidase activity"/>
    <property type="evidence" value="ECO:0007669"/>
    <property type="project" value="InterPro"/>
</dbReference>
<dbReference type="PANTHER" id="PTHR42838:SF2">
    <property type="entry name" value="NITROUS-OXIDE REDUCTASE"/>
    <property type="match status" value="1"/>
</dbReference>
<dbReference type="InterPro" id="IPR008972">
    <property type="entry name" value="Cupredoxin"/>
</dbReference>
<evidence type="ECO:0000256" key="2">
    <source>
        <dbReference type="ARBA" id="ARBA00022723"/>
    </source>
</evidence>
<evidence type="ECO:0000313" key="5">
    <source>
        <dbReference type="EMBL" id="SVC86845.1"/>
    </source>
</evidence>
<feature type="domain" description="Cytochrome oxidase subunit II copper A binding" evidence="4">
    <location>
        <begin position="41"/>
        <end position="144"/>
    </location>
</feature>
<dbReference type="PANTHER" id="PTHR42838">
    <property type="entry name" value="CYTOCHROME C OXIDASE SUBUNIT II"/>
    <property type="match status" value="1"/>
</dbReference>
<dbReference type="InterPro" id="IPR001505">
    <property type="entry name" value="Copper_CuA"/>
</dbReference>
<dbReference type="Pfam" id="PF00116">
    <property type="entry name" value="COX2"/>
    <property type="match status" value="1"/>
</dbReference>
<accession>A0A382QPJ6</accession>